<keyword evidence="6" id="KW-1185">Reference proteome</keyword>
<dbReference type="GO" id="GO:0003723">
    <property type="term" value="F:RNA binding"/>
    <property type="evidence" value="ECO:0007669"/>
    <property type="project" value="UniProtKB-KW"/>
</dbReference>
<keyword evidence="2" id="KW-0548">Nucleotidyltransferase</keyword>
<dbReference type="InterPro" id="IPR037231">
    <property type="entry name" value="NAP-like_sf"/>
</dbReference>
<evidence type="ECO:0000256" key="1">
    <source>
        <dbReference type="ARBA" id="ARBA00009947"/>
    </source>
</evidence>
<dbReference type="GO" id="GO:0006334">
    <property type="term" value="P:nucleosome assembly"/>
    <property type="evidence" value="ECO:0007669"/>
    <property type="project" value="InterPro"/>
</dbReference>
<accession>A0A4Y9ZZ76</accession>
<dbReference type="Gene3D" id="1.20.5.1500">
    <property type="match status" value="1"/>
</dbReference>
<dbReference type="OrthoDB" id="6513042at2759"/>
<keyword evidence="2" id="KW-0696">RNA-directed RNA polymerase</keyword>
<reference evidence="5 6" key="1">
    <citation type="submission" date="2019-02" db="EMBL/GenBank/DDBJ databases">
        <title>Genome sequencing of the rare red list fungi Hericium alpestre (H. flagellum).</title>
        <authorList>
            <person name="Buettner E."/>
            <person name="Kellner H."/>
        </authorList>
    </citation>
    <scope>NUCLEOTIDE SEQUENCE [LARGE SCALE GENOMIC DNA]</scope>
    <source>
        <strain evidence="5 6">DSM 108284</strain>
    </source>
</reference>
<dbReference type="PANTHER" id="PTHR23079">
    <property type="entry name" value="RNA-DEPENDENT RNA POLYMERASE"/>
    <property type="match status" value="1"/>
</dbReference>
<dbReference type="FunFam" id="3.30.1120.90:FF:000003">
    <property type="entry name" value="Nucleosome assembly protein"/>
    <property type="match status" value="1"/>
</dbReference>
<feature type="region of interest" description="Disordered" evidence="3">
    <location>
        <begin position="1321"/>
        <end position="1380"/>
    </location>
</feature>
<comment type="caution">
    <text evidence="5">The sequence shown here is derived from an EMBL/GenBank/DDBJ whole genome shotgun (WGS) entry which is preliminary data.</text>
</comment>
<keyword evidence="2" id="KW-0694">RNA-binding</keyword>
<dbReference type="InterPro" id="IPR057596">
    <property type="entry name" value="RDRP_core"/>
</dbReference>
<dbReference type="InterPro" id="IPR002164">
    <property type="entry name" value="NAP_family"/>
</dbReference>
<feature type="domain" description="RDRP core" evidence="4">
    <location>
        <begin position="396"/>
        <end position="986"/>
    </location>
</feature>
<dbReference type="PANTHER" id="PTHR23079:SF55">
    <property type="entry name" value="RNA-DIRECTED RNA POLYMERASE"/>
    <property type="match status" value="1"/>
</dbReference>
<dbReference type="EC" id="2.7.7.48" evidence="2"/>
<comment type="similarity">
    <text evidence="1">Belongs to the nucleosome assembly protein (NAP) family.</text>
</comment>
<name>A0A4Y9ZZ76_9AGAM</name>
<organism evidence="5 6">
    <name type="scientific">Hericium alpestre</name>
    <dbReference type="NCBI Taxonomy" id="135208"/>
    <lineage>
        <taxon>Eukaryota</taxon>
        <taxon>Fungi</taxon>
        <taxon>Dikarya</taxon>
        <taxon>Basidiomycota</taxon>
        <taxon>Agaricomycotina</taxon>
        <taxon>Agaricomycetes</taxon>
        <taxon>Russulales</taxon>
        <taxon>Hericiaceae</taxon>
        <taxon>Hericium</taxon>
    </lineage>
</organism>
<dbReference type="Proteomes" id="UP000298061">
    <property type="component" value="Unassembled WGS sequence"/>
</dbReference>
<protein>
    <recommendedName>
        <fullName evidence="2">RNA-dependent RNA polymerase</fullName>
        <ecNumber evidence="2">2.7.7.48</ecNumber>
    </recommendedName>
</protein>
<dbReference type="STRING" id="135208.A0A4Y9ZZ76"/>
<dbReference type="GO" id="GO:0003968">
    <property type="term" value="F:RNA-directed RNA polymerase activity"/>
    <property type="evidence" value="ECO:0007669"/>
    <property type="project" value="UniProtKB-KW"/>
</dbReference>
<feature type="compositionally biased region" description="Basic and acidic residues" evidence="3">
    <location>
        <begin position="1115"/>
        <end position="1127"/>
    </location>
</feature>
<dbReference type="SUPFAM" id="SSF143113">
    <property type="entry name" value="NAP-like"/>
    <property type="match status" value="1"/>
</dbReference>
<dbReference type="Gene3D" id="3.30.1120.90">
    <property type="entry name" value="Nucleosome assembly protein"/>
    <property type="match status" value="1"/>
</dbReference>
<dbReference type="GO" id="GO:0030422">
    <property type="term" value="P:siRNA processing"/>
    <property type="evidence" value="ECO:0007669"/>
    <property type="project" value="TreeGrafter"/>
</dbReference>
<evidence type="ECO:0000256" key="2">
    <source>
        <dbReference type="RuleBase" id="RU363098"/>
    </source>
</evidence>
<sequence>MELEIGSLDRDATVFDVQRALAELLHSDQFYRPNLNDPEPLQRVPNFKVELVPSRAGGVGNDGRGKLFLPTRQLGDRLMRYRAPYVSPDQAERRSQIYDDLDHLLRVSRVQFGVWFLPDYHPQTSRVFSVEYERDYTTHSTANLVVSYDQKAIRIEMGERMTEEQAYSIVIKFSSINKMGIWFDDDAGYICFDMLIPPILEEKNFNNRPREGIERRKYRTRDRIHALDQRHAQVSPYAYQIRLALFNPDDVVLFEELCEIAGCEPIPRRVEAIGMTYDKAFFAPRKLSAVQRWLRSMDWKCAFQVEVILRSGLVNTEELLDGLLREIMDVHLKYGERTSEILRQYGETLRARERPTSEEPLACFKRVCSEILSEEQEYKPIALPSGHILCHHIICTPTRMILEGPIPTQSNRVVRRYQEHQTNLVENFVRVEFRDEDLGPFRWDRNVDGSYFLQQRVGTILKDGFEIAGRMFEFLAYSMSALREHAVWFVHPFVDPKDGYVTAEDIRQSLGDFSGVAHQPSKYAARLSQAFTATDPSVKINRSQWEEIPDLGEDPYLHTDGVGTISPELGDMIWEVLCKRRRDKGENAVKPSAYMIRFLGFKGVVVLDEQLKGVRMRLRPSMRKFSVPGDKDADIEIARAFDYPNLTYLNRPLVMALEDRGVRKDTLMDLQEREKEKIYTASDSLDNFRTLLRDHSLGYKYNLPFILEQLAKLDLDLRPSRGKRVVGSAFFGRLLRYSQNHVLRDVKHRARIRVPNAWHLVGVADEGQSYIQAGHDPKTVFTLGEKEIYACVQERPDKEPFWLEGRCTIYRNPVVHPGDLQNVWAVGKPPADRLCFFRNLKNVVVLPAVGNRSLASCLGGGDVDGDAFNIFFNSPELQPTLYIEPASYVGVGTRSLEDGRTSTVEDICDFIVEYIDSDVLSLLCDKHLVIADQSSDGTQDPRCMQLAELCSQAVDYPKNGIRVDLDSEEIPSKLIKFTPDWHKPEFEGPRDDDFYTGLSRPTVPDISEDAEPVEDVSGAQAAMMGLVQGRLAGLVGKSSGYVESLPEEVKKTVEALKGVQVKQNELQNQYKRECLELEKKYLELQKPLYERRHNIITGTAQPTPEEVEAGNAQSLKDDPDFKPVESDKDAAPIPEFWLTALRNHVGISELITERDAAALKHLTNITIEYLPSSEPKPGFKLRFFFSPNEFFDNDVLEKTYVYQEEVGYSGDFVYDRAIGTEIKWKEDKDLTKEFEIKKQRNKNTNRTRLVRKAHPTESFFNFFSPPVPPAEDAIENGEIEEDELDEIEEKLEMDYQIGEDIKEKIIPRAIDYFTGKALEYDMLDEDEEDYEDLDEDDDEHYEDDSESEADLPARRRGPKGRGAGAGAGSANVNPEECKQQ</sequence>
<dbReference type="Pfam" id="PF00956">
    <property type="entry name" value="NAP"/>
    <property type="match status" value="1"/>
</dbReference>
<comment type="catalytic activity">
    <reaction evidence="2">
        <text>RNA(n) + a ribonucleoside 5'-triphosphate = RNA(n+1) + diphosphate</text>
        <dbReference type="Rhea" id="RHEA:21248"/>
        <dbReference type="Rhea" id="RHEA-COMP:14527"/>
        <dbReference type="Rhea" id="RHEA-COMP:17342"/>
        <dbReference type="ChEBI" id="CHEBI:33019"/>
        <dbReference type="ChEBI" id="CHEBI:61557"/>
        <dbReference type="ChEBI" id="CHEBI:140395"/>
        <dbReference type="EC" id="2.7.7.48"/>
    </reaction>
</comment>
<gene>
    <name evidence="5" type="ORF">EWM64_g4520</name>
</gene>
<keyword evidence="2" id="KW-0808">Transferase</keyword>
<evidence type="ECO:0000259" key="4">
    <source>
        <dbReference type="Pfam" id="PF05183"/>
    </source>
</evidence>
<evidence type="ECO:0000313" key="5">
    <source>
        <dbReference type="EMBL" id="TFY79494.1"/>
    </source>
</evidence>
<evidence type="ECO:0000313" key="6">
    <source>
        <dbReference type="Proteomes" id="UP000298061"/>
    </source>
</evidence>
<dbReference type="Pfam" id="PF05183">
    <property type="entry name" value="RdRP"/>
    <property type="match status" value="1"/>
</dbReference>
<dbReference type="GO" id="GO:0031380">
    <property type="term" value="C:nuclear RNA-directed RNA polymerase complex"/>
    <property type="evidence" value="ECO:0007669"/>
    <property type="project" value="TreeGrafter"/>
</dbReference>
<dbReference type="EMBL" id="SFCI01000492">
    <property type="protein sequence ID" value="TFY79494.1"/>
    <property type="molecule type" value="Genomic_DNA"/>
</dbReference>
<proteinExistence type="inferred from homology"/>
<feature type="region of interest" description="Disordered" evidence="3">
    <location>
        <begin position="1097"/>
        <end position="1127"/>
    </location>
</feature>
<comment type="similarity">
    <text evidence="2">Belongs to the RdRP family.</text>
</comment>
<feature type="compositionally biased region" description="Acidic residues" evidence="3">
    <location>
        <begin position="1321"/>
        <end position="1349"/>
    </location>
</feature>
<evidence type="ECO:0000256" key="3">
    <source>
        <dbReference type="SAM" id="MobiDB-lite"/>
    </source>
</evidence>
<dbReference type="InterPro" id="IPR007855">
    <property type="entry name" value="RDRP"/>
</dbReference>